<evidence type="ECO:0000256" key="5">
    <source>
        <dbReference type="ARBA" id="ARBA00022840"/>
    </source>
</evidence>
<keyword evidence="9" id="KW-1185">Reference proteome</keyword>
<dbReference type="InterPro" id="IPR000608">
    <property type="entry name" value="UBC"/>
</dbReference>
<evidence type="ECO:0000256" key="6">
    <source>
        <dbReference type="ARBA" id="ARBA00055455"/>
    </source>
</evidence>
<accession>A0AAE1TKK3</accession>
<dbReference type="EMBL" id="JAWZYT010006164">
    <property type="protein sequence ID" value="KAK4288722.1"/>
    <property type="molecule type" value="Genomic_DNA"/>
</dbReference>
<evidence type="ECO:0000313" key="8">
    <source>
        <dbReference type="EMBL" id="KAK4288722.1"/>
    </source>
</evidence>
<keyword evidence="4" id="KW-0833">Ubl conjugation pathway</keyword>
<organism evidence="8 9">
    <name type="scientific">Petrolisthes manimaculis</name>
    <dbReference type="NCBI Taxonomy" id="1843537"/>
    <lineage>
        <taxon>Eukaryota</taxon>
        <taxon>Metazoa</taxon>
        <taxon>Ecdysozoa</taxon>
        <taxon>Arthropoda</taxon>
        <taxon>Crustacea</taxon>
        <taxon>Multicrustacea</taxon>
        <taxon>Malacostraca</taxon>
        <taxon>Eumalacostraca</taxon>
        <taxon>Eucarida</taxon>
        <taxon>Decapoda</taxon>
        <taxon>Pleocyemata</taxon>
        <taxon>Anomura</taxon>
        <taxon>Galatheoidea</taxon>
        <taxon>Porcellanidae</taxon>
        <taxon>Petrolisthes</taxon>
    </lineage>
</organism>
<keyword evidence="5" id="KW-0067">ATP-binding</keyword>
<dbReference type="GO" id="GO:0005524">
    <property type="term" value="F:ATP binding"/>
    <property type="evidence" value="ECO:0007669"/>
    <property type="project" value="UniProtKB-KW"/>
</dbReference>
<dbReference type="AlphaFoldDB" id="A0AAE1TKK3"/>
<evidence type="ECO:0000313" key="9">
    <source>
        <dbReference type="Proteomes" id="UP001292094"/>
    </source>
</evidence>
<dbReference type="Pfam" id="PF00179">
    <property type="entry name" value="UQ_con"/>
    <property type="match status" value="1"/>
</dbReference>
<gene>
    <name evidence="8" type="ORF">Pmani_038263</name>
</gene>
<dbReference type="SMART" id="SM00212">
    <property type="entry name" value="UBCc"/>
    <property type="match status" value="1"/>
</dbReference>
<evidence type="ECO:0000259" key="7">
    <source>
        <dbReference type="PROSITE" id="PS50127"/>
    </source>
</evidence>
<evidence type="ECO:0000256" key="2">
    <source>
        <dbReference type="ARBA" id="ARBA00022679"/>
    </source>
</evidence>
<proteinExistence type="predicted"/>
<comment type="caution">
    <text evidence="8">The sequence shown here is derived from an EMBL/GenBank/DDBJ whole genome shotgun (WGS) entry which is preliminary data.</text>
</comment>
<keyword evidence="2" id="KW-0808">Transferase</keyword>
<dbReference type="CDD" id="cd23802">
    <property type="entry name" value="UBCc_UBE2Q"/>
    <property type="match status" value="1"/>
</dbReference>
<dbReference type="EC" id="2.3.2.23" evidence="1"/>
<keyword evidence="3" id="KW-0547">Nucleotide-binding</keyword>
<sequence>MGGRGLRRDVSESIVGRSVARIEAFCAQNVGRSVARIDAGGAAKLKHTKLNKKEAGFKLKSEFGQLKSDFGQLKSDFGQLKSDFGQLKPSKNGLMGDPSQLKSDFGQLKPSKTTLLGDFSQLKPSSKNSLLRDANHHQLKLSKTSETTNHQLKLSKTTKHMKLVRSRRLMKEYEELKKRQLKLKEPIFTVELVNDCLYEWKVKLRQVDEDSELHRDMQQLGIHHILLSITFPDNFPFQPPFLRVLSPRMEKGFVMEGGAICMELLTPRGWASAYTIEAVIMQFAASLVKGKGRICRKNKSTTNSKDFTKKSAESAFRSLVKTHDKYGWVTPPLAEG</sequence>
<dbReference type="InterPro" id="IPR016135">
    <property type="entry name" value="UBQ-conjugating_enzyme/RWD"/>
</dbReference>
<comment type="function">
    <text evidence="6">Probable E2 ubiquitin-protein ligase that catalyzes the covalent attachment of ubiquitin to target proteins. May facilitate the monoubiquitination and degradation of MTOR and CCNE1 through interaction with FBXW7.</text>
</comment>
<dbReference type="GO" id="GO:0061631">
    <property type="term" value="F:ubiquitin conjugating enzyme activity"/>
    <property type="evidence" value="ECO:0007669"/>
    <property type="project" value="UniProtKB-EC"/>
</dbReference>
<dbReference type="SUPFAM" id="SSF54495">
    <property type="entry name" value="UBC-like"/>
    <property type="match status" value="1"/>
</dbReference>
<feature type="domain" description="UBC core" evidence="7">
    <location>
        <begin position="164"/>
        <end position="329"/>
    </location>
</feature>
<name>A0AAE1TKK3_9EUCA</name>
<protein>
    <recommendedName>
        <fullName evidence="1">E2 ubiquitin-conjugating enzyme</fullName>
        <ecNumber evidence="1">2.3.2.23</ecNumber>
    </recommendedName>
</protein>
<dbReference type="FunFam" id="3.10.110.10:FF:000036">
    <property type="entry name" value="ubiquitin-conjugating enzyme E2Q-like protein 1"/>
    <property type="match status" value="1"/>
</dbReference>
<evidence type="ECO:0000256" key="3">
    <source>
        <dbReference type="ARBA" id="ARBA00022741"/>
    </source>
</evidence>
<dbReference type="Proteomes" id="UP001292094">
    <property type="component" value="Unassembled WGS sequence"/>
</dbReference>
<dbReference type="Gene3D" id="1.20.5.190">
    <property type="match status" value="1"/>
</dbReference>
<evidence type="ECO:0000256" key="4">
    <source>
        <dbReference type="ARBA" id="ARBA00022786"/>
    </source>
</evidence>
<dbReference type="Gene3D" id="3.10.110.10">
    <property type="entry name" value="Ubiquitin Conjugating Enzyme"/>
    <property type="match status" value="1"/>
</dbReference>
<reference evidence="8" key="1">
    <citation type="submission" date="2023-11" db="EMBL/GenBank/DDBJ databases">
        <title>Genome assemblies of two species of porcelain crab, Petrolisthes cinctipes and Petrolisthes manimaculis (Anomura: Porcellanidae).</title>
        <authorList>
            <person name="Angst P."/>
        </authorList>
    </citation>
    <scope>NUCLEOTIDE SEQUENCE</scope>
    <source>
        <strain evidence="8">PB745_02</strain>
        <tissue evidence="8">Gill</tissue>
    </source>
</reference>
<dbReference type="PROSITE" id="PS50127">
    <property type="entry name" value="UBC_2"/>
    <property type="match status" value="1"/>
</dbReference>
<evidence type="ECO:0000256" key="1">
    <source>
        <dbReference type="ARBA" id="ARBA00012486"/>
    </source>
</evidence>